<dbReference type="EMBL" id="CP000859">
    <property type="protein sequence ID" value="ABW68157.1"/>
    <property type="molecule type" value="Genomic_DNA"/>
</dbReference>
<feature type="domain" description="Polymerase/histidinol phosphatase N-terminal" evidence="1">
    <location>
        <begin position="2"/>
        <end position="75"/>
    </location>
</feature>
<dbReference type="STRING" id="96561.Dole_2353"/>
<evidence type="ECO:0000259" key="1">
    <source>
        <dbReference type="SMART" id="SM00481"/>
    </source>
</evidence>
<organism evidence="2 3">
    <name type="scientific">Desulfosudis oleivorans (strain DSM 6200 / JCM 39069 / Hxd3)</name>
    <name type="common">Desulfococcus oleovorans</name>
    <dbReference type="NCBI Taxonomy" id="96561"/>
    <lineage>
        <taxon>Bacteria</taxon>
        <taxon>Pseudomonadati</taxon>
        <taxon>Thermodesulfobacteriota</taxon>
        <taxon>Desulfobacteria</taxon>
        <taxon>Desulfobacterales</taxon>
        <taxon>Desulfosudaceae</taxon>
        <taxon>Desulfosudis</taxon>
    </lineage>
</organism>
<dbReference type="AlphaFoldDB" id="A8ZVH0"/>
<dbReference type="InterPro" id="IPR050243">
    <property type="entry name" value="PHP_phosphatase"/>
</dbReference>
<dbReference type="SMART" id="SM00481">
    <property type="entry name" value="POLIIIAc"/>
    <property type="match status" value="1"/>
</dbReference>
<dbReference type="PANTHER" id="PTHR36928:SF1">
    <property type="entry name" value="PHOSPHATASE YCDX-RELATED"/>
    <property type="match status" value="1"/>
</dbReference>
<dbReference type="Pfam" id="PF02811">
    <property type="entry name" value="PHP"/>
    <property type="match status" value="1"/>
</dbReference>
<dbReference type="KEGG" id="dol:Dole_2353"/>
<dbReference type="NCBIfam" id="NF004981">
    <property type="entry name" value="PRK06361.1"/>
    <property type="match status" value="1"/>
</dbReference>
<dbReference type="OrthoDB" id="9808747at2"/>
<dbReference type="PANTHER" id="PTHR36928">
    <property type="entry name" value="PHOSPHATASE YCDX-RELATED"/>
    <property type="match status" value="1"/>
</dbReference>
<dbReference type="Gene3D" id="3.20.20.140">
    <property type="entry name" value="Metal-dependent hydrolases"/>
    <property type="match status" value="1"/>
</dbReference>
<evidence type="ECO:0000313" key="3">
    <source>
        <dbReference type="Proteomes" id="UP000008561"/>
    </source>
</evidence>
<keyword evidence="3" id="KW-1185">Reference proteome</keyword>
<dbReference type="CDD" id="cd07432">
    <property type="entry name" value="PHP_HisPPase"/>
    <property type="match status" value="1"/>
</dbReference>
<proteinExistence type="predicted"/>
<evidence type="ECO:0000313" key="2">
    <source>
        <dbReference type="EMBL" id="ABW68157.1"/>
    </source>
</evidence>
<dbReference type="SUPFAM" id="SSF89550">
    <property type="entry name" value="PHP domain-like"/>
    <property type="match status" value="1"/>
</dbReference>
<dbReference type="GO" id="GO:0005829">
    <property type="term" value="C:cytosol"/>
    <property type="evidence" value="ECO:0007669"/>
    <property type="project" value="TreeGrafter"/>
</dbReference>
<dbReference type="GO" id="GO:0008270">
    <property type="term" value="F:zinc ion binding"/>
    <property type="evidence" value="ECO:0007669"/>
    <property type="project" value="TreeGrafter"/>
</dbReference>
<dbReference type="InterPro" id="IPR016195">
    <property type="entry name" value="Pol/histidinol_Pase-like"/>
</dbReference>
<reference evidence="2 3" key="1">
    <citation type="submission" date="2007-10" db="EMBL/GenBank/DDBJ databases">
        <title>Complete sequence of Desulfococcus oleovorans Hxd3.</title>
        <authorList>
            <consortium name="US DOE Joint Genome Institute"/>
            <person name="Copeland A."/>
            <person name="Lucas S."/>
            <person name="Lapidus A."/>
            <person name="Barry K."/>
            <person name="Glavina del Rio T."/>
            <person name="Dalin E."/>
            <person name="Tice H."/>
            <person name="Pitluck S."/>
            <person name="Kiss H."/>
            <person name="Brettin T."/>
            <person name="Bruce D."/>
            <person name="Detter J.C."/>
            <person name="Han C."/>
            <person name="Schmutz J."/>
            <person name="Larimer F."/>
            <person name="Land M."/>
            <person name="Hauser L."/>
            <person name="Kyrpides N."/>
            <person name="Kim E."/>
            <person name="Wawrik B."/>
            <person name="Richardson P."/>
        </authorList>
    </citation>
    <scope>NUCLEOTIDE SEQUENCE [LARGE SCALE GENOMIC DNA]</scope>
    <source>
        <strain evidence="3">DSM 6200 / JCM 39069 / Hxd3</strain>
    </source>
</reference>
<gene>
    <name evidence="2" type="ordered locus">Dole_2353</name>
</gene>
<accession>A8ZVH0</accession>
<sequence length="212" mass="22317">MIDLHMHTIFSDGVLIPSELARRAEHKGLAAIAITDHGDSSNIDFILPRIVDVAEELNNVLAIQVIPGIEITHVHPSLIAGVVIQARSLGARIVVVHGETLAEPVAPGTNRAAIDAGVDILAHPGLITEDEVMAAKKNNVLLEISARAGHSLANGHVAALAKKHGAGMVINTDTHAPSDLIDHETARRIVRGAGLSDADFEAMQKNAAAFLQ</sequence>
<dbReference type="InterPro" id="IPR004013">
    <property type="entry name" value="PHP_dom"/>
</dbReference>
<name>A8ZVH0_DESOH</name>
<dbReference type="RefSeq" id="WP_012175769.1">
    <property type="nucleotide sequence ID" value="NC_009943.1"/>
</dbReference>
<dbReference type="GO" id="GO:0042578">
    <property type="term" value="F:phosphoric ester hydrolase activity"/>
    <property type="evidence" value="ECO:0007669"/>
    <property type="project" value="TreeGrafter"/>
</dbReference>
<dbReference type="HOGENOM" id="CLU_106253_0_0_7"/>
<dbReference type="eggNOG" id="COG1387">
    <property type="taxonomic scope" value="Bacteria"/>
</dbReference>
<protein>
    <submittedName>
        <fullName evidence="2">PHP domain protein</fullName>
    </submittedName>
</protein>
<dbReference type="InterPro" id="IPR003141">
    <property type="entry name" value="Pol/His_phosphatase_N"/>
</dbReference>
<dbReference type="Proteomes" id="UP000008561">
    <property type="component" value="Chromosome"/>
</dbReference>